<dbReference type="Proteomes" id="UP000603141">
    <property type="component" value="Unassembled WGS sequence"/>
</dbReference>
<name>A0A934S6Y2_9BACT</name>
<dbReference type="CDD" id="cd00267">
    <property type="entry name" value="ABC_ATPase"/>
    <property type="match status" value="1"/>
</dbReference>
<dbReference type="InterPro" id="IPR003959">
    <property type="entry name" value="ATPase_AAA_core"/>
</dbReference>
<evidence type="ECO:0000313" key="2">
    <source>
        <dbReference type="EMBL" id="MBK1881926.1"/>
    </source>
</evidence>
<dbReference type="PANTHER" id="PTHR32182:SF25">
    <property type="entry name" value="SLR1056 PROTEIN"/>
    <property type="match status" value="1"/>
</dbReference>
<proteinExistence type="predicted"/>
<comment type="caution">
    <text evidence="2">The sequence shown here is derived from an EMBL/GenBank/DDBJ whole genome shotgun (WGS) entry which is preliminary data.</text>
</comment>
<keyword evidence="3" id="KW-1185">Reference proteome</keyword>
<protein>
    <submittedName>
        <fullName evidence="2">AAA family ATPase</fullName>
    </submittedName>
</protein>
<reference evidence="2" key="1">
    <citation type="submission" date="2021-01" db="EMBL/GenBank/DDBJ databases">
        <title>Modified the classification status of verrucomicrobia.</title>
        <authorList>
            <person name="Feng X."/>
        </authorList>
    </citation>
    <scope>NUCLEOTIDE SEQUENCE</scope>
    <source>
        <strain evidence="2">KCTC 22041</strain>
    </source>
</reference>
<dbReference type="InterPro" id="IPR027417">
    <property type="entry name" value="P-loop_NTPase"/>
</dbReference>
<accession>A0A934S6Y2</accession>
<sequence>MLESIHIRGFRSLREFRLRLRRVTVVTGKNEVGKSNLYRSLALLQKMAEGKFAESIAAEGAMQKLLWAGKRRKDEALRLSWEVKHADFEFSIDCGLAAASRDPSNPSLFMTDPEIKLETLHYSRSSRLMAKRKGPSIELRNPAGKMEVSPLPFHVPESMVSEIRDAGRSPTLVAVRETLLNWRFYHQFRTDPDSPMRRPQVGCRSPILAHDGSNLAAALQTIRESGKQDTLNEIIASALPGLEWHSVDEMGGFQLQIAKPDIDRTFDAAELSDGTLRFFCLSAALCTEKLPPFLVLNEPETSLHPELIPALAELIAQVPETTQLLIVTHSSELTHHIVERCEAKVIELVNYKDETRSAEEASSKRVWTFE</sequence>
<dbReference type="GO" id="GO:0005524">
    <property type="term" value="F:ATP binding"/>
    <property type="evidence" value="ECO:0007669"/>
    <property type="project" value="InterPro"/>
</dbReference>
<dbReference type="PIRSF" id="PIRSF029347">
    <property type="entry name" value="RecF"/>
    <property type="match status" value="1"/>
</dbReference>
<organism evidence="2 3">
    <name type="scientific">Luteolibacter pohnpeiensis</name>
    <dbReference type="NCBI Taxonomy" id="454153"/>
    <lineage>
        <taxon>Bacteria</taxon>
        <taxon>Pseudomonadati</taxon>
        <taxon>Verrucomicrobiota</taxon>
        <taxon>Verrucomicrobiia</taxon>
        <taxon>Verrucomicrobiales</taxon>
        <taxon>Verrucomicrobiaceae</taxon>
        <taxon>Luteolibacter</taxon>
    </lineage>
</organism>
<dbReference type="AlphaFoldDB" id="A0A934S6Y2"/>
<dbReference type="PANTHER" id="PTHR32182">
    <property type="entry name" value="DNA REPLICATION AND REPAIR PROTEIN RECF"/>
    <property type="match status" value="1"/>
</dbReference>
<dbReference type="InterPro" id="IPR014555">
    <property type="entry name" value="RecF-like"/>
</dbReference>
<evidence type="ECO:0000313" key="3">
    <source>
        <dbReference type="Proteomes" id="UP000603141"/>
    </source>
</evidence>
<gene>
    <name evidence="2" type="ORF">JIN85_05840</name>
</gene>
<feature type="domain" description="ATPase AAA-type core" evidence="1">
    <location>
        <begin position="23"/>
        <end position="333"/>
    </location>
</feature>
<evidence type="ECO:0000259" key="1">
    <source>
        <dbReference type="Pfam" id="PF13304"/>
    </source>
</evidence>
<dbReference type="SUPFAM" id="SSF52540">
    <property type="entry name" value="P-loop containing nucleoside triphosphate hydrolases"/>
    <property type="match status" value="1"/>
</dbReference>
<dbReference type="Pfam" id="PF13304">
    <property type="entry name" value="AAA_21"/>
    <property type="match status" value="1"/>
</dbReference>
<dbReference type="Gene3D" id="3.40.50.300">
    <property type="entry name" value="P-loop containing nucleotide triphosphate hydrolases"/>
    <property type="match status" value="2"/>
</dbReference>
<dbReference type="RefSeq" id="WP_200268542.1">
    <property type="nucleotide sequence ID" value="NZ_JAENIJ010000006.1"/>
</dbReference>
<dbReference type="GO" id="GO:0006302">
    <property type="term" value="P:double-strand break repair"/>
    <property type="evidence" value="ECO:0007669"/>
    <property type="project" value="TreeGrafter"/>
</dbReference>
<dbReference type="GO" id="GO:0016887">
    <property type="term" value="F:ATP hydrolysis activity"/>
    <property type="evidence" value="ECO:0007669"/>
    <property type="project" value="InterPro"/>
</dbReference>
<dbReference type="GO" id="GO:0000731">
    <property type="term" value="P:DNA synthesis involved in DNA repair"/>
    <property type="evidence" value="ECO:0007669"/>
    <property type="project" value="TreeGrafter"/>
</dbReference>
<dbReference type="EMBL" id="JAENIJ010000006">
    <property type="protein sequence ID" value="MBK1881926.1"/>
    <property type="molecule type" value="Genomic_DNA"/>
</dbReference>